<comment type="caution">
    <text evidence="1">The sequence shown here is derived from an EMBL/GenBank/DDBJ whole genome shotgun (WGS) entry which is preliminary data.</text>
</comment>
<protein>
    <submittedName>
        <fullName evidence="1">Uncharacterized protein</fullName>
    </submittedName>
</protein>
<sequence length="84" mass="9638">MKLDRYIDHDLQTTPIDFQVTSDEGFEVLFPAEFFFPGELFDAYPGSITDCDDAMKTMVKGTECVRRTVLKELRTKDMNPIPAQ</sequence>
<evidence type="ECO:0000313" key="2">
    <source>
        <dbReference type="Proteomes" id="UP000828390"/>
    </source>
</evidence>
<evidence type="ECO:0000313" key="1">
    <source>
        <dbReference type="EMBL" id="KAH3885672.1"/>
    </source>
</evidence>
<feature type="non-terminal residue" evidence="1">
    <location>
        <position position="1"/>
    </location>
</feature>
<gene>
    <name evidence="1" type="ORF">DPMN_009667</name>
</gene>
<keyword evidence="2" id="KW-1185">Reference proteome</keyword>
<accession>A0A9D4N2M6</accession>
<reference evidence="1" key="1">
    <citation type="journal article" date="2019" name="bioRxiv">
        <title>The Genome of the Zebra Mussel, Dreissena polymorpha: A Resource for Invasive Species Research.</title>
        <authorList>
            <person name="McCartney M.A."/>
            <person name="Auch B."/>
            <person name="Kono T."/>
            <person name="Mallez S."/>
            <person name="Zhang Y."/>
            <person name="Obille A."/>
            <person name="Becker A."/>
            <person name="Abrahante J.E."/>
            <person name="Garbe J."/>
            <person name="Badalamenti J.P."/>
            <person name="Herman A."/>
            <person name="Mangelson H."/>
            <person name="Liachko I."/>
            <person name="Sullivan S."/>
            <person name="Sone E.D."/>
            <person name="Koren S."/>
            <person name="Silverstein K.A.T."/>
            <person name="Beckman K.B."/>
            <person name="Gohl D.M."/>
        </authorList>
    </citation>
    <scope>NUCLEOTIDE SEQUENCE</scope>
    <source>
        <strain evidence="1">Duluth1</strain>
        <tissue evidence="1">Whole animal</tissue>
    </source>
</reference>
<organism evidence="1 2">
    <name type="scientific">Dreissena polymorpha</name>
    <name type="common">Zebra mussel</name>
    <name type="synonym">Mytilus polymorpha</name>
    <dbReference type="NCBI Taxonomy" id="45954"/>
    <lineage>
        <taxon>Eukaryota</taxon>
        <taxon>Metazoa</taxon>
        <taxon>Spiralia</taxon>
        <taxon>Lophotrochozoa</taxon>
        <taxon>Mollusca</taxon>
        <taxon>Bivalvia</taxon>
        <taxon>Autobranchia</taxon>
        <taxon>Heteroconchia</taxon>
        <taxon>Euheterodonta</taxon>
        <taxon>Imparidentia</taxon>
        <taxon>Neoheterodontei</taxon>
        <taxon>Myida</taxon>
        <taxon>Dreissenoidea</taxon>
        <taxon>Dreissenidae</taxon>
        <taxon>Dreissena</taxon>
    </lineage>
</organism>
<dbReference type="EMBL" id="JAIWYP010000001">
    <property type="protein sequence ID" value="KAH3885672.1"/>
    <property type="molecule type" value="Genomic_DNA"/>
</dbReference>
<reference evidence="1" key="2">
    <citation type="submission" date="2020-11" db="EMBL/GenBank/DDBJ databases">
        <authorList>
            <person name="McCartney M.A."/>
            <person name="Auch B."/>
            <person name="Kono T."/>
            <person name="Mallez S."/>
            <person name="Becker A."/>
            <person name="Gohl D.M."/>
            <person name="Silverstein K.A.T."/>
            <person name="Koren S."/>
            <person name="Bechman K.B."/>
            <person name="Herman A."/>
            <person name="Abrahante J.E."/>
            <person name="Garbe J."/>
        </authorList>
    </citation>
    <scope>NUCLEOTIDE SEQUENCE</scope>
    <source>
        <strain evidence="1">Duluth1</strain>
        <tissue evidence="1">Whole animal</tissue>
    </source>
</reference>
<proteinExistence type="predicted"/>
<dbReference type="Proteomes" id="UP000828390">
    <property type="component" value="Unassembled WGS sequence"/>
</dbReference>
<name>A0A9D4N2M6_DREPO</name>
<dbReference type="AlphaFoldDB" id="A0A9D4N2M6"/>